<sequence>MVSIHAGRTYNGFDKSTWGWSKCGNFSVKMVYLGQTKAFNYPLWKWKFIWGLKIPHRIKHFLWTIFYGKIISNHYRVARGLDDDPFCPRDILTFSVAWMPHSEDWIKLNIDESWDCGSSFITIKGFMMKKGIGNVLEAKLWAMFDGLNMAWSFGIRKIIVESDSLDCVYLLPRDNNTNHHLFSLIQNYKHLLNSDWICTMKHVYREGNRLADGLARMGHSMHTYVLFLGVPPSELIGILDDDCRGLGLDR</sequence>
<keyword evidence="3" id="KW-1185">Reference proteome</keyword>
<feature type="domain" description="RNase H type-1" evidence="1">
    <location>
        <begin position="131"/>
        <end position="217"/>
    </location>
</feature>
<evidence type="ECO:0000313" key="3">
    <source>
        <dbReference type="Proteomes" id="UP001280121"/>
    </source>
</evidence>
<dbReference type="InterPro" id="IPR002156">
    <property type="entry name" value="RNaseH_domain"/>
</dbReference>
<proteinExistence type="predicted"/>
<dbReference type="SUPFAM" id="SSF53098">
    <property type="entry name" value="Ribonuclease H-like"/>
    <property type="match status" value="1"/>
</dbReference>
<evidence type="ECO:0000259" key="1">
    <source>
        <dbReference type="Pfam" id="PF13456"/>
    </source>
</evidence>
<dbReference type="Proteomes" id="UP001280121">
    <property type="component" value="Unassembled WGS sequence"/>
</dbReference>
<dbReference type="GO" id="GO:0004523">
    <property type="term" value="F:RNA-DNA hybrid ribonuclease activity"/>
    <property type="evidence" value="ECO:0007669"/>
    <property type="project" value="InterPro"/>
</dbReference>
<reference evidence="2" key="1">
    <citation type="journal article" date="2023" name="Plant J.">
        <title>Genome sequences and population genomics provide insights into the demographic history, inbreeding, and mutation load of two 'living fossil' tree species of Dipteronia.</title>
        <authorList>
            <person name="Feng Y."/>
            <person name="Comes H.P."/>
            <person name="Chen J."/>
            <person name="Zhu S."/>
            <person name="Lu R."/>
            <person name="Zhang X."/>
            <person name="Li P."/>
            <person name="Qiu J."/>
            <person name="Olsen K.M."/>
            <person name="Qiu Y."/>
        </authorList>
    </citation>
    <scope>NUCLEOTIDE SEQUENCE</scope>
    <source>
        <strain evidence="2">KIB01</strain>
    </source>
</reference>
<dbReference type="InterPro" id="IPR053151">
    <property type="entry name" value="RNase_H-like"/>
</dbReference>
<dbReference type="InterPro" id="IPR036397">
    <property type="entry name" value="RNaseH_sf"/>
</dbReference>
<evidence type="ECO:0000313" key="2">
    <source>
        <dbReference type="EMBL" id="KAK2663757.1"/>
    </source>
</evidence>
<dbReference type="CDD" id="cd06222">
    <property type="entry name" value="RNase_H_like"/>
    <property type="match status" value="1"/>
</dbReference>
<dbReference type="PANTHER" id="PTHR47723">
    <property type="entry name" value="OS05G0353850 PROTEIN"/>
    <property type="match status" value="1"/>
</dbReference>
<dbReference type="EMBL" id="JANJYI010000001">
    <property type="protein sequence ID" value="KAK2663757.1"/>
    <property type="molecule type" value="Genomic_DNA"/>
</dbReference>
<dbReference type="Pfam" id="PF13456">
    <property type="entry name" value="RVT_3"/>
    <property type="match status" value="1"/>
</dbReference>
<protein>
    <recommendedName>
        <fullName evidence="1">RNase H type-1 domain-containing protein</fullName>
    </recommendedName>
</protein>
<dbReference type="InterPro" id="IPR012337">
    <property type="entry name" value="RNaseH-like_sf"/>
</dbReference>
<organism evidence="2 3">
    <name type="scientific">Dipteronia dyeriana</name>
    <dbReference type="NCBI Taxonomy" id="168575"/>
    <lineage>
        <taxon>Eukaryota</taxon>
        <taxon>Viridiplantae</taxon>
        <taxon>Streptophyta</taxon>
        <taxon>Embryophyta</taxon>
        <taxon>Tracheophyta</taxon>
        <taxon>Spermatophyta</taxon>
        <taxon>Magnoliopsida</taxon>
        <taxon>eudicotyledons</taxon>
        <taxon>Gunneridae</taxon>
        <taxon>Pentapetalae</taxon>
        <taxon>rosids</taxon>
        <taxon>malvids</taxon>
        <taxon>Sapindales</taxon>
        <taxon>Sapindaceae</taxon>
        <taxon>Hippocastanoideae</taxon>
        <taxon>Acereae</taxon>
        <taxon>Dipteronia</taxon>
    </lineage>
</organism>
<name>A0AAD9XQQ4_9ROSI</name>
<dbReference type="AlphaFoldDB" id="A0AAD9XQQ4"/>
<dbReference type="PANTHER" id="PTHR47723:SF19">
    <property type="entry name" value="POLYNUCLEOTIDYL TRANSFERASE, RIBONUCLEASE H-LIKE SUPERFAMILY PROTEIN"/>
    <property type="match status" value="1"/>
</dbReference>
<dbReference type="GO" id="GO:0003676">
    <property type="term" value="F:nucleic acid binding"/>
    <property type="evidence" value="ECO:0007669"/>
    <property type="project" value="InterPro"/>
</dbReference>
<dbReference type="InterPro" id="IPR044730">
    <property type="entry name" value="RNase_H-like_dom_plant"/>
</dbReference>
<gene>
    <name evidence="2" type="ORF">Ddye_002331</name>
</gene>
<comment type="caution">
    <text evidence="2">The sequence shown here is derived from an EMBL/GenBank/DDBJ whole genome shotgun (WGS) entry which is preliminary data.</text>
</comment>
<dbReference type="Gene3D" id="3.30.420.10">
    <property type="entry name" value="Ribonuclease H-like superfamily/Ribonuclease H"/>
    <property type="match status" value="1"/>
</dbReference>
<accession>A0AAD9XQQ4</accession>